<dbReference type="AlphaFoldDB" id="A0A0F9FD74"/>
<dbReference type="Gene3D" id="3.30.70.60">
    <property type="match status" value="1"/>
</dbReference>
<feature type="coiled-coil region" evidence="1">
    <location>
        <begin position="66"/>
        <end position="100"/>
    </location>
</feature>
<dbReference type="PANTHER" id="PTHR39555:SF1">
    <property type="entry name" value="TYPE IV PILUS INNER MEMBRANE COMPONENT PILO"/>
    <property type="match status" value="1"/>
</dbReference>
<evidence type="ECO:0008006" key="4">
    <source>
        <dbReference type="Google" id="ProtNLM"/>
    </source>
</evidence>
<evidence type="ECO:0000313" key="3">
    <source>
        <dbReference type="EMBL" id="KKL49102.1"/>
    </source>
</evidence>
<dbReference type="GO" id="GO:0043683">
    <property type="term" value="P:type IV pilus assembly"/>
    <property type="evidence" value="ECO:0007669"/>
    <property type="project" value="InterPro"/>
</dbReference>
<keyword evidence="2" id="KW-1133">Transmembrane helix</keyword>
<comment type="caution">
    <text evidence="3">The sequence shown here is derived from an EMBL/GenBank/DDBJ whole genome shotgun (WGS) entry which is preliminary data.</text>
</comment>
<dbReference type="InterPro" id="IPR014717">
    <property type="entry name" value="Transl_elong_EF1B/ribsomal_bS6"/>
</dbReference>
<keyword evidence="1" id="KW-0175">Coiled coil</keyword>
<gene>
    <name evidence="3" type="ORF">LCGC14_2318860</name>
</gene>
<dbReference type="EMBL" id="LAZR01033084">
    <property type="protein sequence ID" value="KKL49102.1"/>
    <property type="molecule type" value="Genomic_DNA"/>
</dbReference>
<dbReference type="Pfam" id="PF04350">
    <property type="entry name" value="PilO"/>
    <property type="match status" value="1"/>
</dbReference>
<reference evidence="3" key="1">
    <citation type="journal article" date="2015" name="Nature">
        <title>Complex archaea that bridge the gap between prokaryotes and eukaryotes.</title>
        <authorList>
            <person name="Spang A."/>
            <person name="Saw J.H."/>
            <person name="Jorgensen S.L."/>
            <person name="Zaremba-Niedzwiedzka K."/>
            <person name="Martijn J."/>
            <person name="Lind A.E."/>
            <person name="van Eijk R."/>
            <person name="Schleper C."/>
            <person name="Guy L."/>
            <person name="Ettema T.J."/>
        </authorList>
    </citation>
    <scope>NUCLEOTIDE SEQUENCE</scope>
</reference>
<dbReference type="GO" id="GO:0043107">
    <property type="term" value="P:type IV pilus-dependent motility"/>
    <property type="evidence" value="ECO:0007669"/>
    <property type="project" value="InterPro"/>
</dbReference>
<dbReference type="InterPro" id="IPR007445">
    <property type="entry name" value="PilO"/>
</dbReference>
<accession>A0A0F9FD74</accession>
<keyword evidence="2" id="KW-0472">Membrane</keyword>
<sequence>MDLGFDLKILTQKLRNPPKAVKIAVNAAPAVVITALCVVLIILPKNKEITRLGDAISKQEQSISEKQSKVANLDKLKKQTEILKKELQKMEEALPEEEEISLLLKQVNVLTKEADLDILTWSPSTRKQSHPSKIVYAIPVRVTLKGSYHKLGIFFSSLTQLKQIVNITGITLGSPKAEGEEIILSVSFTAVTFVAVPEARIK</sequence>
<evidence type="ECO:0000256" key="1">
    <source>
        <dbReference type="SAM" id="Coils"/>
    </source>
</evidence>
<evidence type="ECO:0000256" key="2">
    <source>
        <dbReference type="SAM" id="Phobius"/>
    </source>
</evidence>
<proteinExistence type="predicted"/>
<organism evidence="3">
    <name type="scientific">marine sediment metagenome</name>
    <dbReference type="NCBI Taxonomy" id="412755"/>
    <lineage>
        <taxon>unclassified sequences</taxon>
        <taxon>metagenomes</taxon>
        <taxon>ecological metagenomes</taxon>
    </lineage>
</organism>
<feature type="transmembrane region" description="Helical" evidence="2">
    <location>
        <begin position="20"/>
        <end position="43"/>
    </location>
</feature>
<dbReference type="PANTHER" id="PTHR39555">
    <property type="entry name" value="FIMBRIAL ASSEMBLY PROTEIN PILO-LIKE PROTEIN-RELATED"/>
    <property type="match status" value="1"/>
</dbReference>
<keyword evidence="2" id="KW-0812">Transmembrane</keyword>
<name>A0A0F9FD74_9ZZZZ</name>
<protein>
    <recommendedName>
        <fullName evidence="4">Pilus assembly protein PilO</fullName>
    </recommendedName>
</protein>